<dbReference type="EMBL" id="CABFNS010000936">
    <property type="protein sequence ID" value="VUC37090.1"/>
    <property type="molecule type" value="Genomic_DNA"/>
</dbReference>
<gene>
    <name evidence="2" type="ORF">CLO192961_LOCUS462858</name>
</gene>
<feature type="compositionally biased region" description="Polar residues" evidence="1">
    <location>
        <begin position="621"/>
        <end position="630"/>
    </location>
</feature>
<comment type="caution">
    <text evidence="2">The sequence shown here is derived from an EMBL/GenBank/DDBJ whole genome shotgun (WGS) entry which is preliminary data.</text>
</comment>
<feature type="compositionally biased region" description="Basic and acidic residues" evidence="1">
    <location>
        <begin position="91"/>
        <end position="139"/>
    </location>
</feature>
<sequence>MSVILRKFRRKERKKMKRLGSRMTPVTTNDNIDTVMSDGDSDMDSQSMYEPTHVPPASSANQPSTQPTQVGVDNPSHSRISGDNLPLTELTHPHSDELVHPHSDELAHPHSDELAHPHSDELAHPHSDELAHPHSDELAHPHSDELAHLQSDELAQLQSDELACAQLIRDRHEEIEQVLSIHLTRTQSPELTHRHSDEFMHAQFDELTDAQCDELIQAQFDELAQAQSPELTHLDSDELTDAQFDELVQAQFDEPARGQSPELTRGQSPELTRGQSPKLTQAQPDELTHPQSDELMSHGISGRDFAPMGRVQLNATVSDESTTAGTQFANQPGQVQAGGSSAGETFARYRAYIASVQAEFSRLYQSSGTAPPVSEPMEAQSGILLHDGENGLVSHLIAWTLHAMPWRERTFGVSPLLSQPPRPYFTYGTGHSISRQFTAQVRPETRPGTSMSDGGSSVTLSLEDHALSRSVTPMSDGGSSVTLDTGEPQFWTGTPVSDDTGDDSDDMSDDRDDNVGHGLSNDSESESSEDSSDDSDDYIDDDDFDDDGYGGEAGDAEDSEMHQAIIEDLWEELRDGKVRQIAVSDPMAESMSDCTNDVSDGMHDADDAQTENRSDDINADGSGSNDESSWNAPIIIEFSPTQVETHTLSVESSDANHHSAEDGEGEIMDDEGTGINNPSLVHPTPLRVQPDVDSIIDHAETSANEGEGPFLSMDPNLTWADCLRRHLAECMEGHASGTGLTSVQMCYLPEVAVEGRLEKSVALRGSVNYFCSTRKQFYNDTLEDVDVSFAYYTAAKGIRDELEEVILASRQRAGTLVTPELLAALTLTERTLKLFIQGEKAPEFARLCRNVIAALWLLRGPPDLNDPLDTAVSHEIHGLLLREGCEVDISRIDDAQWHDALEECAVRRPTTEPESDTDNRACMLNDQIKLHEYTARLEPLFSQMRLIREYPRLTTRLARIVRFELQWLRNKTLWESARSIDRGGERTEHDLWPAEEYYGKHFYLQAVMLAHLFQKMCLYDYVPLQIVYEMSFVVGMSPSSLLDIFRRTEDGTPTVDVWIRIPQPKNNYFDDLTWWNDPLLPRPMSLLPVHVAVDSCPSLIEESSIMWFSVDDRRLLNIEFRDLIKLRLHSALRVGQGL</sequence>
<accession>A0ABY6V428</accession>
<feature type="compositionally biased region" description="Polar residues" evidence="1">
    <location>
        <begin position="470"/>
        <end position="483"/>
    </location>
</feature>
<feature type="compositionally biased region" description="Basic residues" evidence="1">
    <location>
        <begin position="1"/>
        <end position="20"/>
    </location>
</feature>
<feature type="compositionally biased region" description="Basic and acidic residues" evidence="1">
    <location>
        <begin position="286"/>
        <end position="296"/>
    </location>
</feature>
<feature type="compositionally biased region" description="Polar residues" evidence="1">
    <location>
        <begin position="24"/>
        <end position="34"/>
    </location>
</feature>
<feature type="region of interest" description="Disordered" evidence="1">
    <location>
        <begin position="470"/>
        <end position="559"/>
    </location>
</feature>
<evidence type="ECO:0000313" key="2">
    <source>
        <dbReference type="EMBL" id="VUC37090.1"/>
    </source>
</evidence>
<feature type="region of interest" description="Disordered" evidence="1">
    <location>
        <begin position="1"/>
        <end position="139"/>
    </location>
</feature>
<feature type="region of interest" description="Disordered" evidence="1">
    <location>
        <begin position="318"/>
        <end position="340"/>
    </location>
</feature>
<proteinExistence type="predicted"/>
<reference evidence="2 3" key="1">
    <citation type="submission" date="2019-06" db="EMBL/GenBank/DDBJ databases">
        <authorList>
            <person name="Broberg M."/>
        </authorList>
    </citation>
    <scope>NUCLEOTIDE SEQUENCE [LARGE SCALE GENOMIC DNA]</scope>
</reference>
<name>A0ABY6V428_BIOOC</name>
<feature type="compositionally biased region" description="Acidic residues" evidence="1">
    <location>
        <begin position="499"/>
        <end position="512"/>
    </location>
</feature>
<feature type="compositionally biased region" description="Acidic residues" evidence="1">
    <location>
        <begin position="523"/>
        <end position="558"/>
    </location>
</feature>
<feature type="compositionally biased region" description="Polar residues" evidence="1">
    <location>
        <begin position="447"/>
        <end position="458"/>
    </location>
</feature>
<evidence type="ECO:0000256" key="1">
    <source>
        <dbReference type="SAM" id="MobiDB-lite"/>
    </source>
</evidence>
<feature type="region of interest" description="Disordered" evidence="1">
    <location>
        <begin position="253"/>
        <end position="305"/>
    </location>
</feature>
<dbReference type="Proteomes" id="UP000766486">
    <property type="component" value="Unassembled WGS sequence"/>
</dbReference>
<feature type="region of interest" description="Disordered" evidence="1">
    <location>
        <begin position="586"/>
        <end position="630"/>
    </location>
</feature>
<protein>
    <submittedName>
        <fullName evidence="2">Uncharacterized protein</fullName>
    </submittedName>
</protein>
<evidence type="ECO:0000313" key="3">
    <source>
        <dbReference type="Proteomes" id="UP000766486"/>
    </source>
</evidence>
<feature type="compositionally biased region" description="Polar residues" evidence="1">
    <location>
        <begin position="261"/>
        <end position="283"/>
    </location>
</feature>
<organism evidence="2 3">
    <name type="scientific">Bionectria ochroleuca</name>
    <name type="common">Gliocladium roseum</name>
    <dbReference type="NCBI Taxonomy" id="29856"/>
    <lineage>
        <taxon>Eukaryota</taxon>
        <taxon>Fungi</taxon>
        <taxon>Dikarya</taxon>
        <taxon>Ascomycota</taxon>
        <taxon>Pezizomycotina</taxon>
        <taxon>Sordariomycetes</taxon>
        <taxon>Hypocreomycetidae</taxon>
        <taxon>Hypocreales</taxon>
        <taxon>Bionectriaceae</taxon>
        <taxon>Clonostachys</taxon>
    </lineage>
</organism>
<feature type="compositionally biased region" description="Basic and acidic residues" evidence="1">
    <location>
        <begin position="600"/>
        <end position="616"/>
    </location>
</feature>
<feature type="compositionally biased region" description="Polar residues" evidence="1">
    <location>
        <begin position="58"/>
        <end position="81"/>
    </location>
</feature>
<keyword evidence="3" id="KW-1185">Reference proteome</keyword>
<feature type="region of interest" description="Disordered" evidence="1">
    <location>
        <begin position="436"/>
        <end position="458"/>
    </location>
</feature>